<evidence type="ECO:0000313" key="2">
    <source>
        <dbReference type="EMBL" id="MDF3874834.1"/>
    </source>
</evidence>
<dbReference type="RefSeq" id="WP_016498302.1">
    <property type="nucleotide sequence ID" value="NZ_BBQL01000015.1"/>
</dbReference>
<organism evidence="1 5">
    <name type="scientific">Pseudomonas putida</name>
    <name type="common">Arthrobacter siderocapsulatus</name>
    <dbReference type="NCBI Taxonomy" id="303"/>
    <lineage>
        <taxon>Bacteria</taxon>
        <taxon>Pseudomonadati</taxon>
        <taxon>Pseudomonadota</taxon>
        <taxon>Gammaproteobacteria</taxon>
        <taxon>Pseudomonadales</taxon>
        <taxon>Pseudomonadaceae</taxon>
        <taxon>Pseudomonas</taxon>
    </lineage>
</organism>
<evidence type="ECO:0000313" key="1">
    <source>
        <dbReference type="EMBL" id="KAF0255330.1"/>
    </source>
</evidence>
<reference evidence="2" key="4">
    <citation type="submission" date="2023-03" db="EMBL/GenBank/DDBJ databases">
        <title>Draft assemblies of triclosan tolerant bacteria isolated from returned activated sludge.</title>
        <authorList>
            <person name="Van Hamelsveld S."/>
        </authorList>
    </citation>
    <scope>NUCLEOTIDE SEQUENCE</scope>
    <source>
        <strain evidence="2">GW210012_S60</strain>
    </source>
</reference>
<dbReference type="AlphaFoldDB" id="A0A162A5J2"/>
<dbReference type="Proteomes" id="UP001217741">
    <property type="component" value="Unassembled WGS sequence"/>
</dbReference>
<dbReference type="EMBL" id="WOWR01000007">
    <property type="protein sequence ID" value="KAF0255330.1"/>
    <property type="molecule type" value="Genomic_DNA"/>
</dbReference>
<dbReference type="EMBL" id="JARJLO010000457">
    <property type="protein sequence ID" value="MDF3874834.1"/>
    <property type="molecule type" value="Genomic_DNA"/>
</dbReference>
<dbReference type="Proteomes" id="UP000442695">
    <property type="component" value="Unassembled WGS sequence"/>
</dbReference>
<sequence>MNHNDVLRSLRYMLKVNDAKMAEIIGLSGLEVNPLVLATYLKKEEEEGFVRCPDRVMAHFLDGLVIHRRGKDDSRPPLPVELPVTNNLILKKLRVAFELKEDDLHVILKSVNFPVSKPELSALFRKAGHENYRPCGDQLLRNFLKGLTQRVRG</sequence>
<dbReference type="PANTHER" id="PTHR37805:SF1">
    <property type="entry name" value="CYTOPLASMIC PROTEIN"/>
    <property type="match status" value="1"/>
</dbReference>
<evidence type="ECO:0000313" key="3">
    <source>
        <dbReference type="EMBL" id="QJQ12249.1"/>
    </source>
</evidence>
<proteinExistence type="predicted"/>
<dbReference type="PANTHER" id="PTHR37805">
    <property type="entry name" value="CYTOPLASMIC PROTEIN-RELATED"/>
    <property type="match status" value="1"/>
</dbReference>
<reference evidence="1 5" key="2">
    <citation type="submission" date="2019-12" db="EMBL/GenBank/DDBJ databases">
        <authorList>
            <person name="Woiski C."/>
        </authorList>
    </citation>
    <scope>NUCLEOTIDE SEQUENCE [LARGE SCALE GENOMIC DNA]</scope>
    <source>
        <strain evidence="1 5">BOE100</strain>
    </source>
</reference>
<evidence type="ECO:0000313" key="4">
    <source>
        <dbReference type="Proteomes" id="UP000076857"/>
    </source>
</evidence>
<dbReference type="GeneID" id="45522659"/>
<reference evidence="3 4" key="3">
    <citation type="submission" date="2020-04" db="EMBL/GenBank/DDBJ databases">
        <title>Complete genome sequence of Pseudomonas putida strain JQ581.</title>
        <authorList>
            <person name="Mu Y."/>
        </authorList>
    </citation>
    <scope>NUCLEOTIDE SEQUENCE [LARGE SCALE GENOMIC DNA]</scope>
    <source>
        <strain evidence="3 4">JQ581</strain>
    </source>
</reference>
<name>A0A162A5J2_PSEPU</name>
<reference evidence="3 4" key="1">
    <citation type="submission" date="2016-04" db="EMBL/GenBank/DDBJ databases">
        <authorList>
            <person name="Qiu J."/>
        </authorList>
    </citation>
    <scope>NUCLEOTIDE SEQUENCE [LARGE SCALE GENOMIC DNA]</scope>
    <source>
        <strain evidence="3 4">JQ581</strain>
    </source>
</reference>
<dbReference type="Proteomes" id="UP000076857">
    <property type="component" value="Chromosome"/>
</dbReference>
<evidence type="ECO:0000313" key="5">
    <source>
        <dbReference type="Proteomes" id="UP000442695"/>
    </source>
</evidence>
<dbReference type="OrthoDB" id="9788465at2"/>
<accession>A0A162A5J2</accession>
<protein>
    <submittedName>
        <fullName evidence="1">DUF1456 family protein</fullName>
    </submittedName>
</protein>
<dbReference type="EMBL" id="CP050951">
    <property type="protein sequence ID" value="QJQ12249.1"/>
    <property type="molecule type" value="Genomic_DNA"/>
</dbReference>
<gene>
    <name evidence="3" type="ORF">A3L25_023545</name>
    <name evidence="1" type="ORF">GN299_07795</name>
    <name evidence="2" type="ORF">P3W50_30895</name>
</gene>
<dbReference type="InterPro" id="IPR009921">
    <property type="entry name" value="YehS-like"/>
</dbReference>
<dbReference type="Pfam" id="PF07308">
    <property type="entry name" value="DUF1456"/>
    <property type="match status" value="2"/>
</dbReference>